<sequence length="113" mass="12814">MWIRFLGLICLYFGNRAFLSFPFPSDSFSSTPFLLVTILPRRCSPGLIRLCHKVSVLFFYLICACPALPGICRLILSHCVPPECLGELTNAIWRELAAWPSQLRYNPHGVMVL</sequence>
<proteinExistence type="predicted"/>
<dbReference type="EMBL" id="CM009756">
    <property type="protein sequence ID" value="PUZ43933.1"/>
    <property type="molecule type" value="Genomic_DNA"/>
</dbReference>
<organism evidence="1 2">
    <name type="scientific">Panicum hallii var. hallii</name>
    <dbReference type="NCBI Taxonomy" id="1504633"/>
    <lineage>
        <taxon>Eukaryota</taxon>
        <taxon>Viridiplantae</taxon>
        <taxon>Streptophyta</taxon>
        <taxon>Embryophyta</taxon>
        <taxon>Tracheophyta</taxon>
        <taxon>Spermatophyta</taxon>
        <taxon>Magnoliopsida</taxon>
        <taxon>Liliopsida</taxon>
        <taxon>Poales</taxon>
        <taxon>Poaceae</taxon>
        <taxon>PACMAD clade</taxon>
        <taxon>Panicoideae</taxon>
        <taxon>Panicodae</taxon>
        <taxon>Paniceae</taxon>
        <taxon>Panicinae</taxon>
        <taxon>Panicum</taxon>
        <taxon>Panicum sect. Panicum</taxon>
    </lineage>
</organism>
<accession>A0A2T7CL00</accession>
<name>A0A2T7CL00_9POAL</name>
<protein>
    <submittedName>
        <fullName evidence="1">Uncharacterized protein</fullName>
    </submittedName>
</protein>
<evidence type="ECO:0000313" key="2">
    <source>
        <dbReference type="Proteomes" id="UP000244336"/>
    </source>
</evidence>
<dbReference type="Gramene" id="PUZ43933">
    <property type="protein sequence ID" value="PUZ43933"/>
    <property type="gene ID" value="GQ55_8G046600"/>
</dbReference>
<gene>
    <name evidence="1" type="ORF">GQ55_8G046600</name>
</gene>
<evidence type="ECO:0000313" key="1">
    <source>
        <dbReference type="EMBL" id="PUZ43933.1"/>
    </source>
</evidence>
<keyword evidence="2" id="KW-1185">Reference proteome</keyword>
<dbReference type="AlphaFoldDB" id="A0A2T7CL00"/>
<reference evidence="1 2" key="1">
    <citation type="submission" date="2018-04" db="EMBL/GenBank/DDBJ databases">
        <title>WGS assembly of Panicum hallii var. hallii HAL2.</title>
        <authorList>
            <person name="Lovell J."/>
            <person name="Jenkins J."/>
            <person name="Lowry D."/>
            <person name="Mamidi S."/>
            <person name="Sreedasyam A."/>
            <person name="Weng X."/>
            <person name="Barry K."/>
            <person name="Bonette J."/>
            <person name="Campitelli B."/>
            <person name="Daum C."/>
            <person name="Gordon S."/>
            <person name="Gould B."/>
            <person name="Lipzen A."/>
            <person name="MacQueen A."/>
            <person name="Palacio-Mejia J."/>
            <person name="Plott C."/>
            <person name="Shakirov E."/>
            <person name="Shu S."/>
            <person name="Yoshinaga Y."/>
            <person name="Zane M."/>
            <person name="Rokhsar D."/>
            <person name="Grimwood J."/>
            <person name="Schmutz J."/>
            <person name="Juenger T."/>
        </authorList>
    </citation>
    <scope>NUCLEOTIDE SEQUENCE [LARGE SCALE GENOMIC DNA]</scope>
    <source>
        <strain evidence="2">cv. HAL2</strain>
    </source>
</reference>
<dbReference type="Proteomes" id="UP000244336">
    <property type="component" value="Chromosome 8"/>
</dbReference>